<accession>A0A133L2K4</accession>
<dbReference type="Proteomes" id="UP000070376">
    <property type="component" value="Unassembled WGS sequence"/>
</dbReference>
<name>A0A133L2K4_HEYCO</name>
<gene>
    <name evidence="1" type="ORF">HMPREF3213_00219</name>
</gene>
<evidence type="ECO:0000313" key="1">
    <source>
        <dbReference type="EMBL" id="KWZ85977.1"/>
    </source>
</evidence>
<dbReference type="PATRIC" id="fig|1398.22.peg.220"/>
<proteinExistence type="predicted"/>
<comment type="caution">
    <text evidence="1">The sequence shown here is derived from an EMBL/GenBank/DDBJ whole genome shotgun (WGS) entry which is preliminary data.</text>
</comment>
<sequence>MGKYAISSSQVSHKILIFFHLKGTPLEDAGNLCRGKFCIRRWPEKERIKKEI</sequence>
<protein>
    <submittedName>
        <fullName evidence="1">Uncharacterized protein</fullName>
    </submittedName>
</protein>
<dbReference type="EMBL" id="LRPN01000008">
    <property type="protein sequence ID" value="KWZ85977.1"/>
    <property type="molecule type" value="Genomic_DNA"/>
</dbReference>
<organism evidence="1 2">
    <name type="scientific">Heyndrickxia coagulans</name>
    <name type="common">Weizmannia coagulans</name>
    <dbReference type="NCBI Taxonomy" id="1398"/>
    <lineage>
        <taxon>Bacteria</taxon>
        <taxon>Bacillati</taxon>
        <taxon>Bacillota</taxon>
        <taxon>Bacilli</taxon>
        <taxon>Bacillales</taxon>
        <taxon>Bacillaceae</taxon>
        <taxon>Heyndrickxia</taxon>
    </lineage>
</organism>
<reference evidence="2" key="1">
    <citation type="submission" date="2016-01" db="EMBL/GenBank/DDBJ databases">
        <authorList>
            <person name="Mitreva M."/>
            <person name="Pepin K.H."/>
            <person name="Mihindukulasuriya K.A."/>
            <person name="Fulton R."/>
            <person name="Fronick C."/>
            <person name="O'Laughlin M."/>
            <person name="Miner T."/>
            <person name="Herter B."/>
            <person name="Rosa B.A."/>
            <person name="Cordes M."/>
            <person name="Tomlinson C."/>
            <person name="Wollam A."/>
            <person name="Palsikar V.B."/>
            <person name="Mardis E.R."/>
            <person name="Wilson R.K."/>
        </authorList>
    </citation>
    <scope>NUCLEOTIDE SEQUENCE [LARGE SCALE GENOMIC DNA]</scope>
    <source>
        <strain evidence="2">GED7749B</strain>
    </source>
</reference>
<evidence type="ECO:0000313" key="2">
    <source>
        <dbReference type="Proteomes" id="UP000070376"/>
    </source>
</evidence>
<dbReference type="AlphaFoldDB" id="A0A133L2K4"/>